<feature type="binding site" evidence="6">
    <location>
        <position position="129"/>
    </location>
    <ligand>
        <name>[4Fe-4S] cluster</name>
        <dbReference type="ChEBI" id="CHEBI:49883"/>
        <label>3</label>
    </ligand>
</feature>
<dbReference type="GO" id="GO:0046872">
    <property type="term" value="F:metal ion binding"/>
    <property type="evidence" value="ECO:0007669"/>
    <property type="project" value="UniProtKB-KW"/>
</dbReference>
<comment type="caution">
    <text evidence="8">The sequence shown here is derived from an EMBL/GenBank/DDBJ whole genome shotgun (WGS) entry which is preliminary data.</text>
</comment>
<dbReference type="CDD" id="cd10564">
    <property type="entry name" value="NapF_like"/>
    <property type="match status" value="1"/>
</dbReference>
<dbReference type="Gene3D" id="3.30.70.20">
    <property type="match status" value="2"/>
</dbReference>
<sequence>MRPPWAQGEDDFVQLCSRCDDCINACEDRLLFRGSGGFPEISFQSAGCDFCGDCLTACTAGALQAPVPAPSLAWRHRASIKPECLSLNGIVCRSCGDVCDTDAIRFRLEIGGRATPLLDQELCNGCGECLAVCPTQSISLQIPEAS</sequence>
<accession>A0A831WEV8</accession>
<comment type="subunit">
    <text evidence="6">Interacts with the cytoplasmic NapA precursor.</text>
</comment>
<evidence type="ECO:0000259" key="7">
    <source>
        <dbReference type="PROSITE" id="PS51379"/>
    </source>
</evidence>
<feature type="binding site" evidence="6">
    <location>
        <position position="22"/>
    </location>
    <ligand>
        <name>[4Fe-4S] cluster</name>
        <dbReference type="ChEBI" id="CHEBI:49883"/>
        <label>1</label>
    </ligand>
</feature>
<name>A0A831WEV8_9GAMM</name>
<evidence type="ECO:0000256" key="2">
    <source>
        <dbReference type="ARBA" id="ARBA00022723"/>
    </source>
</evidence>
<feature type="binding site" evidence="6">
    <location>
        <position position="19"/>
    </location>
    <ligand>
        <name>[4Fe-4S] cluster</name>
        <dbReference type="ChEBI" id="CHEBI:49883"/>
        <label>1</label>
    </ligand>
</feature>
<comment type="function">
    <text evidence="6">Could be involved in the maturation of NapA, the catalytic subunit of the periplasmic nitrate reductase, before its export into the periplasm.</text>
</comment>
<evidence type="ECO:0000256" key="5">
    <source>
        <dbReference type="ARBA" id="ARBA00023014"/>
    </source>
</evidence>
<evidence type="ECO:0000256" key="3">
    <source>
        <dbReference type="ARBA" id="ARBA00022737"/>
    </source>
</evidence>
<feature type="binding site" evidence="6">
    <location>
        <position position="123"/>
    </location>
    <ligand>
        <name>[4Fe-4S] cluster</name>
        <dbReference type="ChEBI" id="CHEBI:49883"/>
        <label>3</label>
    </ligand>
</feature>
<dbReference type="SUPFAM" id="SSF46548">
    <property type="entry name" value="alpha-helical ferredoxin"/>
    <property type="match status" value="1"/>
</dbReference>
<reference evidence="8" key="1">
    <citation type="journal article" date="2020" name="mSystems">
        <title>Genome- and Community-Level Interaction Insights into Carbon Utilization and Element Cycling Functions of Hydrothermarchaeota in Hydrothermal Sediment.</title>
        <authorList>
            <person name="Zhou Z."/>
            <person name="Liu Y."/>
            <person name="Xu W."/>
            <person name="Pan J."/>
            <person name="Luo Z.H."/>
            <person name="Li M."/>
        </authorList>
    </citation>
    <scope>NUCLEOTIDE SEQUENCE [LARGE SCALE GENOMIC DNA]</scope>
    <source>
        <strain evidence="8">HyVt-458</strain>
    </source>
</reference>
<dbReference type="PANTHER" id="PTHR24960">
    <property type="entry name" value="PHOTOSYSTEM I IRON-SULFUR CENTER-RELATED"/>
    <property type="match status" value="1"/>
</dbReference>
<keyword evidence="2 6" id="KW-0479">Metal-binding</keyword>
<keyword evidence="3 6" id="KW-0677">Repeat</keyword>
<dbReference type="PROSITE" id="PS51379">
    <property type="entry name" value="4FE4S_FER_2"/>
    <property type="match status" value="2"/>
</dbReference>
<keyword evidence="5 6" id="KW-0411">Iron-sulfur</keyword>
<keyword evidence="6" id="KW-0963">Cytoplasm</keyword>
<dbReference type="EMBL" id="DRLF01000139">
    <property type="protein sequence ID" value="HEC05946.1"/>
    <property type="molecule type" value="Genomic_DNA"/>
</dbReference>
<evidence type="ECO:0000256" key="6">
    <source>
        <dbReference type="HAMAP-Rule" id="MF_02201"/>
    </source>
</evidence>
<feature type="binding site" evidence="6">
    <location>
        <position position="51"/>
    </location>
    <ligand>
        <name>[4Fe-4S] cluster</name>
        <dbReference type="ChEBI" id="CHEBI:49883"/>
        <label>2</label>
    </ligand>
</feature>
<feature type="binding site" evidence="6">
    <location>
        <position position="16"/>
    </location>
    <ligand>
        <name>[4Fe-4S] cluster</name>
        <dbReference type="ChEBI" id="CHEBI:49883"/>
        <label>1</label>
    </ligand>
</feature>
<comment type="cofactor">
    <cofactor evidence="6">
        <name>[4Fe-4S] cluster</name>
        <dbReference type="ChEBI" id="CHEBI:49883"/>
    </cofactor>
</comment>
<dbReference type="InterPro" id="IPR050157">
    <property type="entry name" value="PSI_iron-sulfur_center"/>
</dbReference>
<dbReference type="GO" id="GO:0051539">
    <property type="term" value="F:4 iron, 4 sulfur cluster binding"/>
    <property type="evidence" value="ECO:0007669"/>
    <property type="project" value="UniProtKB-UniRule"/>
</dbReference>
<feature type="domain" description="4Fe-4S ferredoxin-type" evidence="7">
    <location>
        <begin position="37"/>
        <end position="68"/>
    </location>
</feature>
<dbReference type="InterPro" id="IPR004496">
    <property type="entry name" value="NapF"/>
</dbReference>
<comment type="similarity">
    <text evidence="6">Belongs to the NapF family.</text>
</comment>
<feature type="binding site" evidence="6">
    <location>
        <position position="48"/>
    </location>
    <ligand>
        <name>[4Fe-4S] cluster</name>
        <dbReference type="ChEBI" id="CHEBI:49883"/>
        <label>2</label>
    </ligand>
</feature>
<dbReference type="InterPro" id="IPR017896">
    <property type="entry name" value="4Fe4S_Fe-S-bd"/>
</dbReference>
<dbReference type="GO" id="GO:0005737">
    <property type="term" value="C:cytoplasm"/>
    <property type="evidence" value="ECO:0007669"/>
    <property type="project" value="UniProtKB-SubCell"/>
</dbReference>
<evidence type="ECO:0000256" key="1">
    <source>
        <dbReference type="ARBA" id="ARBA00022485"/>
    </source>
</evidence>
<keyword evidence="1 6" id="KW-0004">4Fe-4S</keyword>
<evidence type="ECO:0000313" key="8">
    <source>
        <dbReference type="EMBL" id="HEC05946.1"/>
    </source>
</evidence>
<feature type="domain" description="4Fe-4S ferredoxin-type" evidence="7">
    <location>
        <begin position="114"/>
        <end position="143"/>
    </location>
</feature>
<feature type="binding site" evidence="6">
    <location>
        <position position="58"/>
    </location>
    <ligand>
        <name>[4Fe-4S] cluster</name>
        <dbReference type="ChEBI" id="CHEBI:49883"/>
        <label>2</label>
    </ligand>
</feature>
<comment type="subcellular location">
    <subcellularLocation>
        <location evidence="6">Cytoplasm</location>
    </subcellularLocation>
</comment>
<evidence type="ECO:0000256" key="4">
    <source>
        <dbReference type="ARBA" id="ARBA00023004"/>
    </source>
</evidence>
<organism evidence="8">
    <name type="scientific">Thiolapillus brandeum</name>
    <dbReference type="NCBI Taxonomy" id="1076588"/>
    <lineage>
        <taxon>Bacteria</taxon>
        <taxon>Pseudomonadati</taxon>
        <taxon>Pseudomonadota</taxon>
        <taxon>Gammaproteobacteria</taxon>
        <taxon>Chromatiales</taxon>
        <taxon>Sedimenticolaceae</taxon>
        <taxon>Thiolapillus</taxon>
    </lineage>
</organism>
<feature type="binding site" evidence="6">
    <location>
        <position position="54"/>
    </location>
    <ligand>
        <name>[4Fe-4S] cluster</name>
        <dbReference type="ChEBI" id="CHEBI:49883"/>
        <label>2</label>
    </ligand>
</feature>
<dbReference type="PROSITE" id="PS00198">
    <property type="entry name" value="4FE4S_FER_1"/>
    <property type="match status" value="1"/>
</dbReference>
<dbReference type="AlphaFoldDB" id="A0A831WEV8"/>
<dbReference type="HAMAP" id="MF_02201">
    <property type="entry name" value="NapF"/>
    <property type="match status" value="1"/>
</dbReference>
<feature type="binding site" evidence="6">
    <location>
        <position position="26"/>
    </location>
    <ligand>
        <name>[4Fe-4S] cluster</name>
        <dbReference type="ChEBI" id="CHEBI:49883"/>
        <label>1</label>
    </ligand>
</feature>
<dbReference type="InterPro" id="IPR017900">
    <property type="entry name" value="4Fe4S_Fe_S_CS"/>
</dbReference>
<dbReference type="PANTHER" id="PTHR24960:SF46">
    <property type="entry name" value="FERREDOXIN-TYPE PROTEIN NAPF"/>
    <property type="match status" value="1"/>
</dbReference>
<feature type="binding site" evidence="6">
    <location>
        <position position="126"/>
    </location>
    <ligand>
        <name>[4Fe-4S] cluster</name>
        <dbReference type="ChEBI" id="CHEBI:49883"/>
        <label>3</label>
    </ligand>
</feature>
<keyword evidence="4 6" id="KW-0408">Iron</keyword>
<dbReference type="Pfam" id="PF12838">
    <property type="entry name" value="Fer4_7"/>
    <property type="match status" value="1"/>
</dbReference>
<dbReference type="NCBIfam" id="TIGR00402">
    <property type="entry name" value="napF"/>
    <property type="match status" value="1"/>
</dbReference>
<proteinExistence type="inferred from homology"/>
<dbReference type="Proteomes" id="UP000886339">
    <property type="component" value="Unassembled WGS sequence"/>
</dbReference>
<feature type="binding site" evidence="6">
    <location>
        <position position="133"/>
    </location>
    <ligand>
        <name>[4Fe-4S] cluster</name>
        <dbReference type="ChEBI" id="CHEBI:49883"/>
        <label>3</label>
    </ligand>
</feature>
<protein>
    <recommendedName>
        <fullName evidence="6">Ferredoxin-type protein NapF</fullName>
    </recommendedName>
</protein>
<gene>
    <name evidence="6 8" type="primary">napF</name>
    <name evidence="8" type="ORF">ENJ12_03790</name>
</gene>